<dbReference type="InterPro" id="IPR004291">
    <property type="entry name" value="Transposase_IS66_central"/>
</dbReference>
<protein>
    <submittedName>
        <fullName evidence="2">Transposase</fullName>
    </submittedName>
</protein>
<evidence type="ECO:0000313" key="3">
    <source>
        <dbReference type="Proteomes" id="UP001153404"/>
    </source>
</evidence>
<gene>
    <name evidence="2" type="ORF">OMP40_08295</name>
</gene>
<dbReference type="Proteomes" id="UP001153404">
    <property type="component" value="Unassembled WGS sequence"/>
</dbReference>
<dbReference type="RefSeq" id="WP_277530646.1">
    <property type="nucleotide sequence ID" value="NZ_JAPDIA010000003.1"/>
</dbReference>
<organism evidence="2 3">
    <name type="scientific">Cohnella rhizosphaerae</name>
    <dbReference type="NCBI Taxonomy" id="1457232"/>
    <lineage>
        <taxon>Bacteria</taxon>
        <taxon>Bacillati</taxon>
        <taxon>Bacillota</taxon>
        <taxon>Bacilli</taxon>
        <taxon>Bacillales</taxon>
        <taxon>Paenibacillaceae</taxon>
        <taxon>Cohnella</taxon>
    </lineage>
</organism>
<feature type="domain" description="Transposase IS66 central" evidence="1">
    <location>
        <begin position="3"/>
        <end position="59"/>
    </location>
</feature>
<evidence type="ECO:0000259" key="1">
    <source>
        <dbReference type="Pfam" id="PF03050"/>
    </source>
</evidence>
<comment type="caution">
    <text evidence="2">The sequence shown here is derived from an EMBL/GenBank/DDBJ whole genome shotgun (WGS) entry which is preliminary data.</text>
</comment>
<evidence type="ECO:0000313" key="2">
    <source>
        <dbReference type="EMBL" id="MDG0809380.1"/>
    </source>
</evidence>
<name>A0A9X4QSA0_9BACL</name>
<reference evidence="2" key="1">
    <citation type="submission" date="2022-10" db="EMBL/GenBank/DDBJ databases">
        <title>Comparative genomic analysis of Cohnella hashimotonis sp. nov., isolated from the International Space Station.</title>
        <authorList>
            <person name="Simpson A."/>
            <person name="Venkateswaran K."/>
        </authorList>
    </citation>
    <scope>NUCLEOTIDE SEQUENCE</scope>
    <source>
        <strain evidence="2">DSM 28161</strain>
    </source>
</reference>
<keyword evidence="3" id="KW-1185">Reference proteome</keyword>
<dbReference type="EMBL" id="JAPDIA010000003">
    <property type="protein sequence ID" value="MDG0809380.1"/>
    <property type="molecule type" value="Genomic_DNA"/>
</dbReference>
<dbReference type="PANTHER" id="PTHR33678">
    <property type="entry name" value="BLL1576 PROTEIN"/>
    <property type="match status" value="1"/>
</dbReference>
<dbReference type="PANTHER" id="PTHR33678:SF1">
    <property type="entry name" value="BLL1576 PROTEIN"/>
    <property type="match status" value="1"/>
</dbReference>
<dbReference type="AlphaFoldDB" id="A0A9X4QSA0"/>
<sequence>MRSKASNLGKRMNAQKPAILRFLSDARVPFDNNQAERDIRMTKVKHKISGCFRTEQGAKQFARLRSVISTLMKQGKPILDSLTYALRYRTSLVEC</sequence>
<dbReference type="Pfam" id="PF03050">
    <property type="entry name" value="DDE_Tnp_IS66"/>
    <property type="match status" value="1"/>
</dbReference>
<dbReference type="InterPro" id="IPR052344">
    <property type="entry name" value="Transposase-related"/>
</dbReference>
<accession>A0A9X4QSA0</accession>
<proteinExistence type="predicted"/>